<gene>
    <name evidence="1" type="ORF">Gogos_015829</name>
</gene>
<sequence length="32" mass="3701">MSLLVRFDGLNPLFPTPLKIRLLQVRRASSVY</sequence>
<dbReference type="AlphaFoldDB" id="A0A7J9C2W1"/>
<proteinExistence type="predicted"/>
<protein>
    <submittedName>
        <fullName evidence="1">Uncharacterized protein</fullName>
    </submittedName>
</protein>
<name>A0A7J9C2W1_GOSGO</name>
<organism evidence="1 2">
    <name type="scientific">Gossypium gossypioides</name>
    <name type="common">Mexican cotton</name>
    <name type="synonym">Selera gossypioides</name>
    <dbReference type="NCBI Taxonomy" id="34282"/>
    <lineage>
        <taxon>Eukaryota</taxon>
        <taxon>Viridiplantae</taxon>
        <taxon>Streptophyta</taxon>
        <taxon>Embryophyta</taxon>
        <taxon>Tracheophyta</taxon>
        <taxon>Spermatophyta</taxon>
        <taxon>Magnoliopsida</taxon>
        <taxon>eudicotyledons</taxon>
        <taxon>Gunneridae</taxon>
        <taxon>Pentapetalae</taxon>
        <taxon>rosids</taxon>
        <taxon>malvids</taxon>
        <taxon>Malvales</taxon>
        <taxon>Malvaceae</taxon>
        <taxon>Malvoideae</taxon>
        <taxon>Gossypium</taxon>
    </lineage>
</organism>
<accession>A0A7J9C2W1</accession>
<evidence type="ECO:0000313" key="2">
    <source>
        <dbReference type="Proteomes" id="UP000593579"/>
    </source>
</evidence>
<dbReference type="Proteomes" id="UP000593579">
    <property type="component" value="Unassembled WGS sequence"/>
</dbReference>
<dbReference type="EMBL" id="JABEZY010000007">
    <property type="protein sequence ID" value="MBA0742811.1"/>
    <property type="molecule type" value="Genomic_DNA"/>
</dbReference>
<keyword evidence="2" id="KW-1185">Reference proteome</keyword>
<comment type="caution">
    <text evidence="1">The sequence shown here is derived from an EMBL/GenBank/DDBJ whole genome shotgun (WGS) entry which is preliminary data.</text>
</comment>
<evidence type="ECO:0000313" key="1">
    <source>
        <dbReference type="EMBL" id="MBA0742811.1"/>
    </source>
</evidence>
<reference evidence="1 2" key="1">
    <citation type="journal article" date="2019" name="Genome Biol. Evol.">
        <title>Insights into the evolution of the New World diploid cottons (Gossypium, subgenus Houzingenia) based on genome sequencing.</title>
        <authorList>
            <person name="Grover C.E."/>
            <person name="Arick M.A. 2nd"/>
            <person name="Thrash A."/>
            <person name="Conover J.L."/>
            <person name="Sanders W.S."/>
            <person name="Peterson D.G."/>
            <person name="Frelichowski J.E."/>
            <person name="Scheffler J.A."/>
            <person name="Scheffler B.E."/>
            <person name="Wendel J.F."/>
        </authorList>
    </citation>
    <scope>NUCLEOTIDE SEQUENCE [LARGE SCALE GENOMIC DNA]</scope>
    <source>
        <strain evidence="1">5</strain>
        <tissue evidence="1">Leaf</tissue>
    </source>
</reference>